<evidence type="ECO:0000256" key="1">
    <source>
        <dbReference type="SAM" id="MobiDB-lite"/>
    </source>
</evidence>
<name>A0ABR4CCE2_9HELO</name>
<sequence length="91" mass="10102">MPMAKYQLMQAILICSLYSPTNHESSTHPITPAIPFDSSTVSLCMQSQKTKHEFNENAGSAIFTSHNTNAKRNAVKDKNNIHNPAADARRM</sequence>
<comment type="caution">
    <text evidence="2">The sequence shown here is derived from an EMBL/GenBank/DDBJ whole genome shotgun (WGS) entry which is preliminary data.</text>
</comment>
<evidence type="ECO:0000313" key="3">
    <source>
        <dbReference type="Proteomes" id="UP001595075"/>
    </source>
</evidence>
<dbReference type="Proteomes" id="UP001595075">
    <property type="component" value="Unassembled WGS sequence"/>
</dbReference>
<protein>
    <recommendedName>
        <fullName evidence="4">Secreted protein</fullName>
    </recommendedName>
</protein>
<keyword evidence="3" id="KW-1185">Reference proteome</keyword>
<feature type="region of interest" description="Disordered" evidence="1">
    <location>
        <begin position="57"/>
        <end position="91"/>
    </location>
</feature>
<evidence type="ECO:0000313" key="2">
    <source>
        <dbReference type="EMBL" id="KAL2067187.1"/>
    </source>
</evidence>
<evidence type="ECO:0008006" key="4">
    <source>
        <dbReference type="Google" id="ProtNLM"/>
    </source>
</evidence>
<dbReference type="EMBL" id="JAZHXI010000010">
    <property type="protein sequence ID" value="KAL2067187.1"/>
    <property type="molecule type" value="Genomic_DNA"/>
</dbReference>
<feature type="compositionally biased region" description="Polar residues" evidence="1">
    <location>
        <begin position="62"/>
        <end position="71"/>
    </location>
</feature>
<organism evidence="2 3">
    <name type="scientific">Oculimacula yallundae</name>
    <dbReference type="NCBI Taxonomy" id="86028"/>
    <lineage>
        <taxon>Eukaryota</taxon>
        <taxon>Fungi</taxon>
        <taxon>Dikarya</taxon>
        <taxon>Ascomycota</taxon>
        <taxon>Pezizomycotina</taxon>
        <taxon>Leotiomycetes</taxon>
        <taxon>Helotiales</taxon>
        <taxon>Ploettnerulaceae</taxon>
        <taxon>Oculimacula</taxon>
    </lineage>
</organism>
<gene>
    <name evidence="2" type="ORF">VTL71DRAFT_1611</name>
</gene>
<proteinExistence type="predicted"/>
<reference evidence="2 3" key="1">
    <citation type="journal article" date="2024" name="Commun. Biol.">
        <title>Comparative genomic analysis of thermophilic fungi reveals convergent evolutionary adaptations and gene losses.</title>
        <authorList>
            <person name="Steindorff A.S."/>
            <person name="Aguilar-Pontes M.V."/>
            <person name="Robinson A.J."/>
            <person name="Andreopoulos B."/>
            <person name="LaButti K."/>
            <person name="Kuo A."/>
            <person name="Mondo S."/>
            <person name="Riley R."/>
            <person name="Otillar R."/>
            <person name="Haridas S."/>
            <person name="Lipzen A."/>
            <person name="Grimwood J."/>
            <person name="Schmutz J."/>
            <person name="Clum A."/>
            <person name="Reid I.D."/>
            <person name="Moisan M.C."/>
            <person name="Butler G."/>
            <person name="Nguyen T.T.M."/>
            <person name="Dewar K."/>
            <person name="Conant G."/>
            <person name="Drula E."/>
            <person name="Henrissat B."/>
            <person name="Hansel C."/>
            <person name="Singer S."/>
            <person name="Hutchinson M.I."/>
            <person name="de Vries R.P."/>
            <person name="Natvig D.O."/>
            <person name="Powell A.J."/>
            <person name="Tsang A."/>
            <person name="Grigoriev I.V."/>
        </authorList>
    </citation>
    <scope>NUCLEOTIDE SEQUENCE [LARGE SCALE GENOMIC DNA]</scope>
    <source>
        <strain evidence="2 3">CBS 494.80</strain>
    </source>
</reference>
<accession>A0ABR4CCE2</accession>